<gene>
    <name evidence="2" type="ORF">AXG93_3786s1100</name>
</gene>
<proteinExistence type="predicted"/>
<dbReference type="EMBL" id="LVLJ01002209">
    <property type="protein sequence ID" value="OAE26231.1"/>
    <property type="molecule type" value="Genomic_DNA"/>
</dbReference>
<name>A0A176W103_MARPO</name>
<dbReference type="Proteomes" id="UP000077202">
    <property type="component" value="Unassembled WGS sequence"/>
</dbReference>
<organism evidence="2 3">
    <name type="scientific">Marchantia polymorpha subsp. ruderalis</name>
    <dbReference type="NCBI Taxonomy" id="1480154"/>
    <lineage>
        <taxon>Eukaryota</taxon>
        <taxon>Viridiplantae</taxon>
        <taxon>Streptophyta</taxon>
        <taxon>Embryophyta</taxon>
        <taxon>Marchantiophyta</taxon>
        <taxon>Marchantiopsida</taxon>
        <taxon>Marchantiidae</taxon>
        <taxon>Marchantiales</taxon>
        <taxon>Marchantiaceae</taxon>
        <taxon>Marchantia</taxon>
    </lineage>
</organism>
<feature type="region of interest" description="Disordered" evidence="1">
    <location>
        <begin position="1"/>
        <end position="109"/>
    </location>
</feature>
<feature type="compositionally biased region" description="Basic and acidic residues" evidence="1">
    <location>
        <begin position="42"/>
        <end position="59"/>
    </location>
</feature>
<reference evidence="2" key="1">
    <citation type="submission" date="2016-03" db="EMBL/GenBank/DDBJ databases">
        <title>Mechanisms controlling the formation of the plant cell surface in tip-growing cells are functionally conserved among land plants.</title>
        <authorList>
            <person name="Honkanen S."/>
            <person name="Jones V.A."/>
            <person name="Morieri G."/>
            <person name="Champion C."/>
            <person name="Hetherington A.J."/>
            <person name="Kelly S."/>
            <person name="Saint-Marcoux D."/>
            <person name="Proust H."/>
            <person name="Prescott H."/>
            <person name="Dolan L."/>
        </authorList>
    </citation>
    <scope>NUCLEOTIDE SEQUENCE [LARGE SCALE GENOMIC DNA]</scope>
    <source>
        <tissue evidence="2">Whole gametophyte</tissue>
    </source>
</reference>
<feature type="compositionally biased region" description="Basic and acidic residues" evidence="1">
    <location>
        <begin position="1"/>
        <end position="12"/>
    </location>
</feature>
<dbReference type="AlphaFoldDB" id="A0A176W103"/>
<sequence>MPECREMRKGSDRLGGPSGKYQKYSKSGSRRKESGGDGGDGGEWKERREGGREEGRKEVWGSVGGQEGEEEGLCERSRWGEPSGRNRNQGPGLIDGWASSSTTTSTSPERCAEIRLGLPSLVRILGNLLEDVGSGTRPDRCLLLLPPRSTEADCSEAHVES</sequence>
<evidence type="ECO:0000313" key="3">
    <source>
        <dbReference type="Proteomes" id="UP000077202"/>
    </source>
</evidence>
<evidence type="ECO:0000313" key="2">
    <source>
        <dbReference type="EMBL" id="OAE26231.1"/>
    </source>
</evidence>
<accession>A0A176W103</accession>
<comment type="caution">
    <text evidence="2">The sequence shown here is derived from an EMBL/GenBank/DDBJ whole genome shotgun (WGS) entry which is preliminary data.</text>
</comment>
<keyword evidence="3" id="KW-1185">Reference proteome</keyword>
<evidence type="ECO:0000256" key="1">
    <source>
        <dbReference type="SAM" id="MobiDB-lite"/>
    </source>
</evidence>
<protein>
    <submittedName>
        <fullName evidence="2">Uncharacterized protein</fullName>
    </submittedName>
</protein>